<protein>
    <recommendedName>
        <fullName evidence="3">Amine oxidase domain-containing protein</fullName>
    </recommendedName>
</protein>
<dbReference type="Proteomes" id="UP000016608">
    <property type="component" value="Unassembled WGS sequence"/>
</dbReference>
<dbReference type="PATRIC" id="fig|1256908.3.peg.2277"/>
<evidence type="ECO:0000313" key="1">
    <source>
        <dbReference type="EMBL" id="ERK43338.1"/>
    </source>
</evidence>
<organism evidence="1 2">
    <name type="scientific">Eubacterium ramulus ATCC 29099</name>
    <dbReference type="NCBI Taxonomy" id="1256908"/>
    <lineage>
        <taxon>Bacteria</taxon>
        <taxon>Bacillati</taxon>
        <taxon>Bacillota</taxon>
        <taxon>Clostridia</taxon>
        <taxon>Eubacteriales</taxon>
        <taxon>Eubacteriaceae</taxon>
        <taxon>Eubacterium</taxon>
    </lineage>
</organism>
<keyword evidence="2" id="KW-1185">Reference proteome</keyword>
<dbReference type="HOGENOM" id="CLU_026719_1_0_9"/>
<comment type="caution">
    <text evidence="1">The sequence shown here is derived from an EMBL/GenBank/DDBJ whole genome shotgun (WGS) entry which is preliminary data.</text>
</comment>
<sequence length="395" mass="46593">MRKSHILYHDCVFQYPIKIDKQCVKQFGLIKGMHVINSFLYSHFTRKDVVTLEDYYIKQFGKKLYDLFFKDYTYKVWGINAKEMSADWGRQRVQEISLKTILHKKLFRKESAKKYRSLIDEFYYPRMGAGLLWENMANCINDMGGKIKANTVVQSIFIDNKKYVLTLEQNENKWKDVYDIVISSMPLNELIFSMKDVDEPVSSVAKELCYRNMIVVAFEITPQQAGDTLLNNSEDCWLYIQDNTVKAGRIQILNNWSKDMVKNEKNYVVEIEYFCDLGDALWNLEEEQMKRLAFSEMVQLKIIRKDTQIVHGLVQKIDKAYPIYSSGYYEVEKIQKWINGHANLFCIGRNGQHHYNNMDHSMQTALNVADYLLGESIDKEQIWNVNMDSKYQEEI</sequence>
<name>U2QPU1_EUBRA</name>
<dbReference type="GO" id="GO:0005829">
    <property type="term" value="C:cytosol"/>
    <property type="evidence" value="ECO:0007669"/>
    <property type="project" value="TreeGrafter"/>
</dbReference>
<reference evidence="1 2" key="1">
    <citation type="submission" date="2013-06" db="EMBL/GenBank/DDBJ databases">
        <authorList>
            <person name="Weinstock G."/>
            <person name="Sodergren E."/>
            <person name="Lobos E.A."/>
            <person name="Fulton L."/>
            <person name="Fulton R."/>
            <person name="Courtney L."/>
            <person name="Fronick C."/>
            <person name="O'Laughlin M."/>
            <person name="Godfrey J."/>
            <person name="Wilson R.M."/>
            <person name="Miner T."/>
            <person name="Farmer C."/>
            <person name="Delehaunty K."/>
            <person name="Cordes M."/>
            <person name="Minx P."/>
            <person name="Tomlinson C."/>
            <person name="Chen J."/>
            <person name="Wollam A."/>
            <person name="Pepin K.H."/>
            <person name="Bhonagiri V."/>
            <person name="Zhang X."/>
            <person name="Warren W."/>
            <person name="Mitreva M."/>
            <person name="Mardis E.R."/>
            <person name="Wilson R.K."/>
        </authorList>
    </citation>
    <scope>NUCLEOTIDE SEQUENCE [LARGE SCALE GENOMIC DNA]</scope>
    <source>
        <strain evidence="1 2">ATCC 29099</strain>
    </source>
</reference>
<dbReference type="PANTHER" id="PTHR21197">
    <property type="entry name" value="UDP-GALACTOPYRANOSE MUTASE"/>
    <property type="match status" value="1"/>
</dbReference>
<proteinExistence type="predicted"/>
<dbReference type="InterPro" id="IPR036188">
    <property type="entry name" value="FAD/NAD-bd_sf"/>
</dbReference>
<dbReference type="AlphaFoldDB" id="U2QPU1"/>
<dbReference type="PANTHER" id="PTHR21197:SF0">
    <property type="entry name" value="UDP-GALACTOPYRANOSE MUTASE"/>
    <property type="match status" value="1"/>
</dbReference>
<accession>U2QPU1</accession>
<dbReference type="EMBL" id="AWVJ01000149">
    <property type="protein sequence ID" value="ERK43338.1"/>
    <property type="molecule type" value="Genomic_DNA"/>
</dbReference>
<dbReference type="Gene3D" id="3.50.50.60">
    <property type="entry name" value="FAD/NAD(P)-binding domain"/>
    <property type="match status" value="1"/>
</dbReference>
<evidence type="ECO:0008006" key="3">
    <source>
        <dbReference type="Google" id="ProtNLM"/>
    </source>
</evidence>
<dbReference type="SUPFAM" id="SSF51971">
    <property type="entry name" value="Nucleotide-binding domain"/>
    <property type="match status" value="1"/>
</dbReference>
<dbReference type="GO" id="GO:0008767">
    <property type="term" value="F:UDP-galactopyranose mutase activity"/>
    <property type="evidence" value="ECO:0007669"/>
    <property type="project" value="TreeGrafter"/>
</dbReference>
<dbReference type="eggNOG" id="COG1232">
    <property type="taxonomic scope" value="Bacteria"/>
</dbReference>
<gene>
    <name evidence="1" type="ORF">HMPREF0373_02476</name>
</gene>
<evidence type="ECO:0000313" key="2">
    <source>
        <dbReference type="Proteomes" id="UP000016608"/>
    </source>
</evidence>
<dbReference type="GO" id="GO:0050660">
    <property type="term" value="F:flavin adenine dinucleotide binding"/>
    <property type="evidence" value="ECO:0007669"/>
    <property type="project" value="TreeGrafter"/>
</dbReference>